<dbReference type="NCBIfam" id="TIGR00745">
    <property type="entry name" value="apbA_panE"/>
    <property type="match status" value="1"/>
</dbReference>
<comment type="caution">
    <text evidence="14">The sequence shown here is derived from an EMBL/GenBank/DDBJ whole genome shotgun (WGS) entry which is preliminary data.</text>
</comment>
<evidence type="ECO:0000259" key="12">
    <source>
        <dbReference type="Pfam" id="PF02558"/>
    </source>
</evidence>
<comment type="function">
    <text evidence="1 11">Catalyzes the NADPH-dependent reduction of ketopantoate into pantoic acid.</text>
</comment>
<dbReference type="Gene3D" id="1.10.1040.10">
    <property type="entry name" value="N-(1-d-carboxylethyl)-l-norvaline Dehydrogenase, domain 2"/>
    <property type="match status" value="1"/>
</dbReference>
<comment type="catalytic activity">
    <reaction evidence="10 11">
        <text>(R)-pantoate + NADP(+) = 2-dehydropantoate + NADPH + H(+)</text>
        <dbReference type="Rhea" id="RHEA:16233"/>
        <dbReference type="ChEBI" id="CHEBI:11561"/>
        <dbReference type="ChEBI" id="CHEBI:15378"/>
        <dbReference type="ChEBI" id="CHEBI:15980"/>
        <dbReference type="ChEBI" id="CHEBI:57783"/>
        <dbReference type="ChEBI" id="CHEBI:58349"/>
        <dbReference type="EC" id="1.1.1.169"/>
    </reaction>
</comment>
<proteinExistence type="inferred from homology"/>
<evidence type="ECO:0000256" key="1">
    <source>
        <dbReference type="ARBA" id="ARBA00002919"/>
    </source>
</evidence>
<dbReference type="SUPFAM" id="SSF48179">
    <property type="entry name" value="6-phosphogluconate dehydrogenase C-terminal domain-like"/>
    <property type="match status" value="1"/>
</dbReference>
<dbReference type="RefSeq" id="WP_041066573.1">
    <property type="nucleotide sequence ID" value="NZ_JXAL01000028.1"/>
</dbReference>
<keyword evidence="15" id="KW-1185">Reference proteome</keyword>
<dbReference type="InterPro" id="IPR036291">
    <property type="entry name" value="NAD(P)-bd_dom_sf"/>
</dbReference>
<dbReference type="SUPFAM" id="SSF51735">
    <property type="entry name" value="NAD(P)-binding Rossmann-fold domains"/>
    <property type="match status" value="1"/>
</dbReference>
<evidence type="ECO:0000256" key="5">
    <source>
        <dbReference type="ARBA" id="ARBA00019465"/>
    </source>
</evidence>
<keyword evidence="7 11" id="KW-0521">NADP</keyword>
<evidence type="ECO:0000256" key="9">
    <source>
        <dbReference type="ARBA" id="ARBA00032024"/>
    </source>
</evidence>
<name>A0ABR5A0S5_9BACL</name>
<protein>
    <recommendedName>
        <fullName evidence="5 11">2-dehydropantoate 2-reductase</fullName>
        <ecNumber evidence="4 11">1.1.1.169</ecNumber>
    </recommendedName>
    <alternativeName>
        <fullName evidence="9 11">Ketopantoate reductase</fullName>
    </alternativeName>
</protein>
<evidence type="ECO:0000256" key="4">
    <source>
        <dbReference type="ARBA" id="ARBA00013014"/>
    </source>
</evidence>
<evidence type="ECO:0000256" key="11">
    <source>
        <dbReference type="RuleBase" id="RU362068"/>
    </source>
</evidence>
<sequence>MPTAAVVGGGSLGMLLAGRLAASGCDTELWTRTSEQAARINSEGLTVESETGQAVIRAEVKAVPINEAAFFKNGPILLALKQTALTPDFLERFARIVPDDATVALFQNGIGHVEKLQLALPGRNLVVAITTEAAQRIDSVTVRHTGRGETRLGNVTEDSGGHDQDLEDLLKQAGFSVSLSKQVREAMLRKLLINAVINPLTAILRVKNGELTQSPERLHLMKALFLETYEILTPHGLGDEAELWNHVLQVCDATKANRSSMLQDVSLHKETEIESINGQICRLASEQGKPAPWNTAVTTLVKAVD</sequence>
<evidence type="ECO:0000256" key="8">
    <source>
        <dbReference type="ARBA" id="ARBA00023002"/>
    </source>
</evidence>
<dbReference type="InterPro" id="IPR013332">
    <property type="entry name" value="KPR_N"/>
</dbReference>
<organism evidence="14 15">
    <name type="scientific">Cohnella kolymensis</name>
    <dbReference type="NCBI Taxonomy" id="1590652"/>
    <lineage>
        <taxon>Bacteria</taxon>
        <taxon>Bacillati</taxon>
        <taxon>Bacillota</taxon>
        <taxon>Bacilli</taxon>
        <taxon>Bacillales</taxon>
        <taxon>Paenibacillaceae</taxon>
        <taxon>Cohnella</taxon>
    </lineage>
</organism>
<dbReference type="InterPro" id="IPR050838">
    <property type="entry name" value="Ketopantoate_reductase"/>
</dbReference>
<dbReference type="InterPro" id="IPR013752">
    <property type="entry name" value="KPA_reductase"/>
</dbReference>
<gene>
    <name evidence="14" type="ORF">SD71_18565</name>
</gene>
<dbReference type="InterPro" id="IPR013328">
    <property type="entry name" value="6PGD_dom2"/>
</dbReference>
<accession>A0ABR5A0S5</accession>
<dbReference type="EMBL" id="JXAL01000028">
    <property type="protein sequence ID" value="KIL34636.1"/>
    <property type="molecule type" value="Genomic_DNA"/>
</dbReference>
<dbReference type="EC" id="1.1.1.169" evidence="4 11"/>
<feature type="domain" description="Ketopantoate reductase N-terminal" evidence="12">
    <location>
        <begin position="5"/>
        <end position="155"/>
    </location>
</feature>
<evidence type="ECO:0000256" key="7">
    <source>
        <dbReference type="ARBA" id="ARBA00022857"/>
    </source>
</evidence>
<evidence type="ECO:0000313" key="15">
    <source>
        <dbReference type="Proteomes" id="UP000054526"/>
    </source>
</evidence>
<dbReference type="Pfam" id="PF02558">
    <property type="entry name" value="ApbA"/>
    <property type="match status" value="1"/>
</dbReference>
<dbReference type="InterPro" id="IPR008927">
    <property type="entry name" value="6-PGluconate_DH-like_C_sf"/>
</dbReference>
<evidence type="ECO:0000313" key="14">
    <source>
        <dbReference type="EMBL" id="KIL34636.1"/>
    </source>
</evidence>
<evidence type="ECO:0000256" key="3">
    <source>
        <dbReference type="ARBA" id="ARBA00007870"/>
    </source>
</evidence>
<comment type="similarity">
    <text evidence="3 11">Belongs to the ketopantoate reductase family.</text>
</comment>
<reference evidence="14 15" key="1">
    <citation type="submission" date="2014-12" db="EMBL/GenBank/DDBJ databases">
        <title>Draft genome sequence of Cohnella kolymensis strain B-2846.</title>
        <authorList>
            <person name="Karlyshev A.V."/>
            <person name="Kudryashova E.B."/>
        </authorList>
    </citation>
    <scope>NUCLEOTIDE SEQUENCE [LARGE SCALE GENOMIC DNA]</scope>
    <source>
        <strain evidence="14 15">VKM B-2846</strain>
    </source>
</reference>
<evidence type="ECO:0000256" key="2">
    <source>
        <dbReference type="ARBA" id="ARBA00004994"/>
    </source>
</evidence>
<feature type="domain" description="Ketopantoate reductase C-terminal" evidence="13">
    <location>
        <begin position="183"/>
        <end position="304"/>
    </location>
</feature>
<comment type="pathway">
    <text evidence="2 11">Cofactor biosynthesis; (R)-pantothenate biosynthesis; (R)-pantoate from 3-methyl-2-oxobutanoate: step 2/2.</text>
</comment>
<dbReference type="Gene3D" id="3.40.50.720">
    <property type="entry name" value="NAD(P)-binding Rossmann-like Domain"/>
    <property type="match status" value="1"/>
</dbReference>
<dbReference type="InterPro" id="IPR003710">
    <property type="entry name" value="ApbA"/>
</dbReference>
<evidence type="ECO:0000256" key="10">
    <source>
        <dbReference type="ARBA" id="ARBA00048793"/>
    </source>
</evidence>
<keyword evidence="8 11" id="KW-0560">Oxidoreductase</keyword>
<evidence type="ECO:0000256" key="6">
    <source>
        <dbReference type="ARBA" id="ARBA00022655"/>
    </source>
</evidence>
<dbReference type="Pfam" id="PF08546">
    <property type="entry name" value="ApbA_C"/>
    <property type="match status" value="1"/>
</dbReference>
<evidence type="ECO:0000259" key="13">
    <source>
        <dbReference type="Pfam" id="PF08546"/>
    </source>
</evidence>
<dbReference type="PANTHER" id="PTHR43765">
    <property type="entry name" value="2-DEHYDROPANTOATE 2-REDUCTASE-RELATED"/>
    <property type="match status" value="1"/>
</dbReference>
<dbReference type="Proteomes" id="UP000054526">
    <property type="component" value="Unassembled WGS sequence"/>
</dbReference>
<keyword evidence="6 11" id="KW-0566">Pantothenate biosynthesis</keyword>
<dbReference type="PANTHER" id="PTHR43765:SF2">
    <property type="entry name" value="2-DEHYDROPANTOATE 2-REDUCTASE"/>
    <property type="match status" value="1"/>
</dbReference>